<dbReference type="AlphaFoldDB" id="A0A0C3LBI4"/>
<accession>A0A0C3LBI4</accession>
<organism evidence="1 2">
    <name type="scientific">Tulasnella calospora MUT 4182</name>
    <dbReference type="NCBI Taxonomy" id="1051891"/>
    <lineage>
        <taxon>Eukaryota</taxon>
        <taxon>Fungi</taxon>
        <taxon>Dikarya</taxon>
        <taxon>Basidiomycota</taxon>
        <taxon>Agaricomycotina</taxon>
        <taxon>Agaricomycetes</taxon>
        <taxon>Cantharellales</taxon>
        <taxon>Tulasnellaceae</taxon>
        <taxon>Tulasnella</taxon>
    </lineage>
</organism>
<dbReference type="EMBL" id="KN823256">
    <property type="protein sequence ID" value="KIO18842.1"/>
    <property type="molecule type" value="Genomic_DNA"/>
</dbReference>
<keyword evidence="2" id="KW-1185">Reference proteome</keyword>
<name>A0A0C3LBI4_9AGAM</name>
<dbReference type="HOGENOM" id="CLU_1497294_0_0_1"/>
<sequence>MAHITTRTKHPSPLATRLWVPVDITPHIGRLQCPTHQRQGFTLHHPLGCPPPERSEESSCTRTLLEQELGTNTTGKAGRTQEDWFTTTQKQSRTLLDLHHNHILLMGPIVQMNGLRTRTKGINTPRSTKSVNASRAAHINIMHFRHLTNILTMRILSPSQQIHTPIPSPNSPCLITNLST</sequence>
<evidence type="ECO:0000313" key="2">
    <source>
        <dbReference type="Proteomes" id="UP000054248"/>
    </source>
</evidence>
<reference evidence="1 2" key="1">
    <citation type="submission" date="2014-04" db="EMBL/GenBank/DDBJ databases">
        <authorList>
            <consortium name="DOE Joint Genome Institute"/>
            <person name="Kuo A."/>
            <person name="Girlanda M."/>
            <person name="Perotto S."/>
            <person name="Kohler A."/>
            <person name="Nagy L.G."/>
            <person name="Floudas D."/>
            <person name="Copeland A."/>
            <person name="Barry K.W."/>
            <person name="Cichocki N."/>
            <person name="Veneault-Fourrey C."/>
            <person name="LaButti K."/>
            <person name="Lindquist E.A."/>
            <person name="Lipzen A."/>
            <person name="Lundell T."/>
            <person name="Morin E."/>
            <person name="Murat C."/>
            <person name="Sun H."/>
            <person name="Tunlid A."/>
            <person name="Henrissat B."/>
            <person name="Grigoriev I.V."/>
            <person name="Hibbett D.S."/>
            <person name="Martin F."/>
            <person name="Nordberg H.P."/>
            <person name="Cantor M.N."/>
            <person name="Hua S.X."/>
        </authorList>
    </citation>
    <scope>NUCLEOTIDE SEQUENCE [LARGE SCALE GENOMIC DNA]</scope>
    <source>
        <strain evidence="1 2">MUT 4182</strain>
    </source>
</reference>
<dbReference type="Proteomes" id="UP000054248">
    <property type="component" value="Unassembled WGS sequence"/>
</dbReference>
<protein>
    <submittedName>
        <fullName evidence="1">Uncharacterized protein</fullName>
    </submittedName>
</protein>
<proteinExistence type="predicted"/>
<evidence type="ECO:0000313" key="1">
    <source>
        <dbReference type="EMBL" id="KIO18842.1"/>
    </source>
</evidence>
<gene>
    <name evidence="1" type="ORF">M407DRAFT_31490</name>
</gene>
<reference evidence="2" key="2">
    <citation type="submission" date="2015-01" db="EMBL/GenBank/DDBJ databases">
        <title>Evolutionary Origins and Diversification of the Mycorrhizal Mutualists.</title>
        <authorList>
            <consortium name="DOE Joint Genome Institute"/>
            <consortium name="Mycorrhizal Genomics Consortium"/>
            <person name="Kohler A."/>
            <person name="Kuo A."/>
            <person name="Nagy L.G."/>
            <person name="Floudas D."/>
            <person name="Copeland A."/>
            <person name="Barry K.W."/>
            <person name="Cichocki N."/>
            <person name="Veneault-Fourrey C."/>
            <person name="LaButti K."/>
            <person name="Lindquist E.A."/>
            <person name="Lipzen A."/>
            <person name="Lundell T."/>
            <person name="Morin E."/>
            <person name="Murat C."/>
            <person name="Riley R."/>
            <person name="Ohm R."/>
            <person name="Sun H."/>
            <person name="Tunlid A."/>
            <person name="Henrissat B."/>
            <person name="Grigoriev I.V."/>
            <person name="Hibbett D.S."/>
            <person name="Martin F."/>
        </authorList>
    </citation>
    <scope>NUCLEOTIDE SEQUENCE [LARGE SCALE GENOMIC DNA]</scope>
    <source>
        <strain evidence="2">MUT 4182</strain>
    </source>
</reference>